<dbReference type="PROSITE" id="PS51253">
    <property type="entry name" value="HTH_CENPB"/>
    <property type="match status" value="1"/>
</dbReference>
<evidence type="ECO:0000259" key="2">
    <source>
        <dbReference type="PROSITE" id="PS51253"/>
    </source>
</evidence>
<dbReference type="AlphaFoldDB" id="G4ZLY3"/>
<dbReference type="RefSeq" id="XP_009529361.1">
    <property type="nucleotide sequence ID" value="XM_009531066.1"/>
</dbReference>
<dbReference type="KEGG" id="psoj:PHYSODRAFT_504889"/>
<dbReference type="InParanoid" id="G4ZLY3"/>
<dbReference type="GO" id="GO:0003677">
    <property type="term" value="F:DNA binding"/>
    <property type="evidence" value="ECO:0007669"/>
    <property type="project" value="UniProtKB-KW"/>
</dbReference>
<keyword evidence="4" id="KW-1185">Reference proteome</keyword>
<proteinExistence type="predicted"/>
<reference evidence="3 4" key="1">
    <citation type="journal article" date="2006" name="Science">
        <title>Phytophthora genome sequences uncover evolutionary origins and mechanisms of pathogenesis.</title>
        <authorList>
            <person name="Tyler B.M."/>
            <person name="Tripathy S."/>
            <person name="Zhang X."/>
            <person name="Dehal P."/>
            <person name="Jiang R.H."/>
            <person name="Aerts A."/>
            <person name="Arredondo F.D."/>
            <person name="Baxter L."/>
            <person name="Bensasson D."/>
            <person name="Beynon J.L."/>
            <person name="Chapman J."/>
            <person name="Damasceno C.M."/>
            <person name="Dorrance A.E."/>
            <person name="Dou D."/>
            <person name="Dickerman A.W."/>
            <person name="Dubchak I.L."/>
            <person name="Garbelotto M."/>
            <person name="Gijzen M."/>
            <person name="Gordon S.G."/>
            <person name="Govers F."/>
            <person name="Grunwald N.J."/>
            <person name="Huang W."/>
            <person name="Ivors K.L."/>
            <person name="Jones R.W."/>
            <person name="Kamoun S."/>
            <person name="Krampis K."/>
            <person name="Lamour K.H."/>
            <person name="Lee M.K."/>
            <person name="McDonald W.H."/>
            <person name="Medina M."/>
            <person name="Meijer H.J."/>
            <person name="Nordberg E.K."/>
            <person name="Maclean D.J."/>
            <person name="Ospina-Giraldo M.D."/>
            <person name="Morris P.F."/>
            <person name="Phuntumart V."/>
            <person name="Putnam N.H."/>
            <person name="Rash S."/>
            <person name="Rose J.K."/>
            <person name="Sakihama Y."/>
            <person name="Salamov A.A."/>
            <person name="Savidor A."/>
            <person name="Scheuring C.F."/>
            <person name="Smith B.M."/>
            <person name="Sobral B.W."/>
            <person name="Terry A."/>
            <person name="Torto-Alalibo T.A."/>
            <person name="Win J."/>
            <person name="Xu Z."/>
            <person name="Zhang H."/>
            <person name="Grigoriev I.V."/>
            <person name="Rokhsar D.S."/>
            <person name="Boore J.L."/>
        </authorList>
    </citation>
    <scope>NUCLEOTIDE SEQUENCE [LARGE SCALE GENOMIC DNA]</scope>
    <source>
        <strain evidence="3 4">P6497</strain>
    </source>
</reference>
<dbReference type="InterPro" id="IPR009057">
    <property type="entry name" value="Homeodomain-like_sf"/>
</dbReference>
<dbReference type="Pfam" id="PF03221">
    <property type="entry name" value="HTH_Tnp_Tc5"/>
    <property type="match status" value="1"/>
</dbReference>
<accession>G4ZLY3</accession>
<dbReference type="InterPro" id="IPR006600">
    <property type="entry name" value="HTH_CenpB_DNA-bd_dom"/>
</dbReference>
<dbReference type="SUPFAM" id="SSF46689">
    <property type="entry name" value="Homeodomain-like"/>
    <property type="match status" value="1"/>
</dbReference>
<dbReference type="GeneID" id="20658407"/>
<evidence type="ECO:0000313" key="3">
    <source>
        <dbReference type="EMBL" id="EGZ15612.1"/>
    </source>
</evidence>
<dbReference type="SMART" id="SM00674">
    <property type="entry name" value="CENPB"/>
    <property type="match status" value="1"/>
</dbReference>
<evidence type="ECO:0000313" key="4">
    <source>
        <dbReference type="Proteomes" id="UP000002640"/>
    </source>
</evidence>
<feature type="non-terminal residue" evidence="3">
    <location>
        <position position="1"/>
    </location>
</feature>
<dbReference type="SMR" id="G4ZLY3"/>
<dbReference type="EMBL" id="JH159155">
    <property type="protein sequence ID" value="EGZ15612.1"/>
    <property type="molecule type" value="Genomic_DNA"/>
</dbReference>
<protein>
    <recommendedName>
        <fullName evidence="2">HTH CENPB-type domain-containing protein</fullName>
    </recommendedName>
</protein>
<sequence length="108" mass="12113">KERLKFEAAVSGHKGAHEKLPQVGVVTILWKALEEIVVCVNDLREDAVPVSPSMLEVKAREVAKAAGIKDFKASDKWVLGFKRRHGYSLRVPTRQVHVYPPYLAVYCS</sequence>
<name>G4ZLY3_PHYSP</name>
<dbReference type="Proteomes" id="UP000002640">
    <property type="component" value="Unassembled WGS sequence"/>
</dbReference>
<gene>
    <name evidence="3" type="ORF">PHYSODRAFT_504889</name>
</gene>
<feature type="domain" description="HTH CENPB-type" evidence="2">
    <location>
        <begin position="21"/>
        <end position="91"/>
    </location>
</feature>
<keyword evidence="1" id="KW-0238">DNA-binding</keyword>
<evidence type="ECO:0000256" key="1">
    <source>
        <dbReference type="ARBA" id="ARBA00023125"/>
    </source>
</evidence>
<dbReference type="Gene3D" id="1.10.10.60">
    <property type="entry name" value="Homeodomain-like"/>
    <property type="match status" value="1"/>
</dbReference>
<organism evidence="3 4">
    <name type="scientific">Phytophthora sojae (strain P6497)</name>
    <name type="common">Soybean stem and root rot agent</name>
    <name type="synonym">Phytophthora megasperma f. sp. glycines</name>
    <dbReference type="NCBI Taxonomy" id="1094619"/>
    <lineage>
        <taxon>Eukaryota</taxon>
        <taxon>Sar</taxon>
        <taxon>Stramenopiles</taxon>
        <taxon>Oomycota</taxon>
        <taxon>Peronosporomycetes</taxon>
        <taxon>Peronosporales</taxon>
        <taxon>Peronosporaceae</taxon>
        <taxon>Phytophthora</taxon>
    </lineage>
</organism>